<keyword evidence="1" id="KW-0472">Membrane</keyword>
<protein>
    <recommendedName>
        <fullName evidence="2">HTH cro/C1-type domain-containing protein</fullName>
    </recommendedName>
</protein>
<dbReference type="EMBL" id="CP011025">
    <property type="protein sequence ID" value="ATC85595.1"/>
    <property type="molecule type" value="Genomic_DNA"/>
</dbReference>
<feature type="transmembrane region" description="Helical" evidence="1">
    <location>
        <begin position="81"/>
        <end position="103"/>
    </location>
</feature>
<dbReference type="Proteomes" id="UP000016505">
    <property type="component" value="Chromosome I"/>
</dbReference>
<dbReference type="PROSITE" id="PS50943">
    <property type="entry name" value="HTH_CROC1"/>
    <property type="match status" value="1"/>
</dbReference>
<keyword evidence="1" id="KW-0812">Transmembrane</keyword>
<reference evidence="3 4" key="1">
    <citation type="journal article" date="2012" name="J. Bacteriol.">
        <title>Genome sequences of type strains of seven species of the marine bacterium Pseudoalteromonas.</title>
        <authorList>
            <person name="Xie B.B."/>
            <person name="Shu Y.L."/>
            <person name="Qin Q.L."/>
            <person name="Rong J.C."/>
            <person name="Zhang X.Y."/>
            <person name="Chen X.L."/>
            <person name="Shi M."/>
            <person name="He H.L."/>
            <person name="Zhou B.C."/>
            <person name="Zhang Y.Z."/>
        </authorList>
    </citation>
    <scope>NUCLEOTIDE SEQUENCE [LARGE SCALE GENOMIC DNA]</scope>
    <source>
        <strain evidence="3 4">A 37-1-2</strain>
    </source>
</reference>
<organism evidence="3 4">
    <name type="scientific">Pseudoalteromonas arctica A 37-1-2</name>
    <dbReference type="NCBI Taxonomy" id="1117313"/>
    <lineage>
        <taxon>Bacteria</taxon>
        <taxon>Pseudomonadati</taxon>
        <taxon>Pseudomonadota</taxon>
        <taxon>Gammaproteobacteria</taxon>
        <taxon>Alteromonadales</taxon>
        <taxon>Pseudoalteromonadaceae</taxon>
        <taxon>Pseudoalteromonas</taxon>
    </lineage>
</organism>
<dbReference type="CDD" id="cd00093">
    <property type="entry name" value="HTH_XRE"/>
    <property type="match status" value="1"/>
</dbReference>
<dbReference type="Pfam" id="PF01381">
    <property type="entry name" value="HTH_3"/>
    <property type="match status" value="1"/>
</dbReference>
<dbReference type="GO" id="GO:0003677">
    <property type="term" value="F:DNA binding"/>
    <property type="evidence" value="ECO:0007669"/>
    <property type="project" value="InterPro"/>
</dbReference>
<dbReference type="GeneID" id="88774493"/>
<feature type="domain" description="HTH cro/C1-type" evidence="2">
    <location>
        <begin position="8"/>
        <end position="61"/>
    </location>
</feature>
<dbReference type="InterPro" id="IPR010982">
    <property type="entry name" value="Lambda_DNA-bd_dom_sf"/>
</dbReference>
<sequence length="106" mass="11806">MQLNPKTIKELRQQFNWTQQQLADACDVSLRTVQRVEKEGAASKETTMALCAVFEVRQGELIKLDDLEEDETVKAQSTQKFIVAIAISSLISFTLGVGCMLLITSL</sequence>
<evidence type="ECO:0000256" key="1">
    <source>
        <dbReference type="SAM" id="Phobius"/>
    </source>
</evidence>
<gene>
    <name evidence="3" type="ORF">PARC_a0914</name>
</gene>
<dbReference type="RefSeq" id="WP_010553167.1">
    <property type="nucleotide sequence ID" value="NZ_CP011025.1"/>
</dbReference>
<evidence type="ECO:0000313" key="4">
    <source>
        <dbReference type="Proteomes" id="UP000016505"/>
    </source>
</evidence>
<dbReference type="Gene3D" id="1.10.260.40">
    <property type="entry name" value="lambda repressor-like DNA-binding domains"/>
    <property type="match status" value="1"/>
</dbReference>
<accession>A0A290S1L7</accession>
<dbReference type="OrthoDB" id="21915at2"/>
<evidence type="ECO:0000313" key="3">
    <source>
        <dbReference type="EMBL" id="ATC85595.1"/>
    </source>
</evidence>
<dbReference type="SUPFAM" id="SSF47413">
    <property type="entry name" value="lambda repressor-like DNA-binding domains"/>
    <property type="match status" value="1"/>
</dbReference>
<proteinExistence type="predicted"/>
<name>A0A290S1L7_9GAMM</name>
<dbReference type="InterPro" id="IPR001387">
    <property type="entry name" value="Cro/C1-type_HTH"/>
</dbReference>
<dbReference type="AlphaFoldDB" id="A0A290S1L7"/>
<dbReference type="KEGG" id="part:PARC_a0914"/>
<keyword evidence="1" id="KW-1133">Transmembrane helix</keyword>
<evidence type="ECO:0000259" key="2">
    <source>
        <dbReference type="PROSITE" id="PS50943"/>
    </source>
</evidence>
<dbReference type="SMART" id="SM00530">
    <property type="entry name" value="HTH_XRE"/>
    <property type="match status" value="1"/>
</dbReference>